<accession>A0A3N4M8N2</accession>
<dbReference type="PROSITE" id="PS00041">
    <property type="entry name" value="HTH_ARAC_FAMILY_1"/>
    <property type="match status" value="1"/>
</dbReference>
<comment type="caution">
    <text evidence="5">The sequence shown here is derived from an EMBL/GenBank/DDBJ whole genome shotgun (WGS) entry which is preliminary data.</text>
</comment>
<dbReference type="GO" id="GO:0043565">
    <property type="term" value="F:sequence-specific DNA binding"/>
    <property type="evidence" value="ECO:0007669"/>
    <property type="project" value="InterPro"/>
</dbReference>
<dbReference type="GO" id="GO:0003700">
    <property type="term" value="F:DNA-binding transcription factor activity"/>
    <property type="evidence" value="ECO:0007669"/>
    <property type="project" value="InterPro"/>
</dbReference>
<dbReference type="PANTHER" id="PTHR47893">
    <property type="entry name" value="REGULATORY PROTEIN PCHR"/>
    <property type="match status" value="1"/>
</dbReference>
<dbReference type="Proteomes" id="UP000279089">
    <property type="component" value="Unassembled WGS sequence"/>
</dbReference>
<dbReference type="RefSeq" id="WP_120515896.1">
    <property type="nucleotide sequence ID" value="NZ_QXZY01000004.1"/>
</dbReference>
<feature type="domain" description="HTH araC/xylS-type" evidence="4">
    <location>
        <begin position="230"/>
        <end position="332"/>
    </location>
</feature>
<evidence type="ECO:0000256" key="1">
    <source>
        <dbReference type="ARBA" id="ARBA00023015"/>
    </source>
</evidence>
<dbReference type="AlphaFoldDB" id="A0A3N4M8N2"/>
<keyword evidence="2" id="KW-0238">DNA-binding</keyword>
<dbReference type="EMBL" id="RMBX01000010">
    <property type="protein sequence ID" value="RPD39758.1"/>
    <property type="molecule type" value="Genomic_DNA"/>
</dbReference>
<evidence type="ECO:0000256" key="3">
    <source>
        <dbReference type="ARBA" id="ARBA00023163"/>
    </source>
</evidence>
<dbReference type="PROSITE" id="PS01124">
    <property type="entry name" value="HTH_ARAC_FAMILY_2"/>
    <property type="match status" value="1"/>
</dbReference>
<dbReference type="SMART" id="SM00342">
    <property type="entry name" value="HTH_ARAC"/>
    <property type="match status" value="1"/>
</dbReference>
<reference evidence="6" key="1">
    <citation type="submission" date="2018-11" db="EMBL/GenBank/DDBJ databases">
        <title>Chitinophaga lutea sp.nov., isolate from arsenic contaminated soil.</title>
        <authorList>
            <person name="Zong Y."/>
        </authorList>
    </citation>
    <scope>NUCLEOTIDE SEQUENCE [LARGE SCALE GENOMIC DNA]</scope>
    <source>
        <strain evidence="6">YLT18</strain>
    </source>
</reference>
<keyword evidence="1" id="KW-0805">Transcription regulation</keyword>
<dbReference type="OrthoDB" id="1156172at2"/>
<dbReference type="PANTHER" id="PTHR47893:SF1">
    <property type="entry name" value="REGULATORY PROTEIN PCHR"/>
    <property type="match status" value="1"/>
</dbReference>
<dbReference type="InterPro" id="IPR018060">
    <property type="entry name" value="HTH_AraC"/>
</dbReference>
<organism evidence="5 6">
    <name type="scientific">Chitinophaga barathri</name>
    <dbReference type="NCBI Taxonomy" id="1647451"/>
    <lineage>
        <taxon>Bacteria</taxon>
        <taxon>Pseudomonadati</taxon>
        <taxon>Bacteroidota</taxon>
        <taxon>Chitinophagia</taxon>
        <taxon>Chitinophagales</taxon>
        <taxon>Chitinophagaceae</taxon>
        <taxon>Chitinophaga</taxon>
    </lineage>
</organism>
<gene>
    <name evidence="5" type="ORF">EG028_19165</name>
</gene>
<dbReference type="InterPro" id="IPR053142">
    <property type="entry name" value="PchR_regulatory_protein"/>
</dbReference>
<name>A0A3N4M8N2_9BACT</name>
<protein>
    <submittedName>
        <fullName evidence="5">AraC family transcriptional regulator</fullName>
    </submittedName>
</protein>
<evidence type="ECO:0000313" key="5">
    <source>
        <dbReference type="EMBL" id="RPD39758.1"/>
    </source>
</evidence>
<dbReference type="InterPro" id="IPR020449">
    <property type="entry name" value="Tscrpt_reg_AraC-type_HTH"/>
</dbReference>
<sequence>MHPVYPNDVVELNITCRIDNAWLSEFGENLRDAFGTHVNIQDNTMELPPEAGQGIIKHFHIQEGITLIYLAFTPALNLLLKKVPTEAPDYYTIGYDVSPAGHQFVVGGELSRLDYLRKYSAYFRTSDAPIEVLLPASEPVQIVTLMISGQRVGTLFPQELRHVLKPRNKSTHGFFQVNEEIHESILDIGENLHNNSADYFFVRGSVNKLLALSLPIIAGQQQSRQKPEVEKLVALVEKLTADYSLTAPMLRDAARMTGVSPSKFKTIFRKIYKTSYYQYLLQHKMEKAKELLRDEQQTITSVAYMLGYSSCSHFTRLFRKSFSLSPQEYKNQLRSMA</sequence>
<evidence type="ECO:0000256" key="2">
    <source>
        <dbReference type="ARBA" id="ARBA00023125"/>
    </source>
</evidence>
<dbReference type="SUPFAM" id="SSF46689">
    <property type="entry name" value="Homeodomain-like"/>
    <property type="match status" value="1"/>
</dbReference>
<evidence type="ECO:0000313" key="6">
    <source>
        <dbReference type="Proteomes" id="UP000279089"/>
    </source>
</evidence>
<proteinExistence type="predicted"/>
<dbReference type="Gene3D" id="1.10.10.60">
    <property type="entry name" value="Homeodomain-like"/>
    <property type="match status" value="2"/>
</dbReference>
<evidence type="ECO:0000259" key="4">
    <source>
        <dbReference type="PROSITE" id="PS01124"/>
    </source>
</evidence>
<keyword evidence="6" id="KW-1185">Reference proteome</keyword>
<dbReference type="Pfam" id="PF12833">
    <property type="entry name" value="HTH_18"/>
    <property type="match status" value="1"/>
</dbReference>
<dbReference type="InterPro" id="IPR009057">
    <property type="entry name" value="Homeodomain-like_sf"/>
</dbReference>
<keyword evidence="3" id="KW-0804">Transcription</keyword>
<dbReference type="InterPro" id="IPR018062">
    <property type="entry name" value="HTH_AraC-typ_CS"/>
</dbReference>
<dbReference type="PRINTS" id="PR00032">
    <property type="entry name" value="HTHARAC"/>
</dbReference>